<dbReference type="EMBL" id="BTRK01000006">
    <property type="protein sequence ID" value="GMR61247.1"/>
    <property type="molecule type" value="Genomic_DNA"/>
</dbReference>
<feature type="transmembrane region" description="Helical" evidence="1">
    <location>
        <begin position="131"/>
        <end position="152"/>
    </location>
</feature>
<keyword evidence="1" id="KW-1133">Transmembrane helix</keyword>
<sequence length="157" mass="17818">NMNSSIFISPSQEHAILTGQEYIFILSSILNLISLICLLRESPPNQATIRNNLVLIQIFIIIGDVYRNILFQPIPLFPLAAAYCRGVLCTRIIPVAFITNGMVWLILMNLCLTIFCCLFRHQILLPPKHRAKLSVILIITPFLLLSLFAHMFQLLQA</sequence>
<dbReference type="Proteomes" id="UP001328107">
    <property type="component" value="Unassembled WGS sequence"/>
</dbReference>
<feature type="transmembrane region" description="Helical" evidence="1">
    <location>
        <begin position="22"/>
        <end position="39"/>
    </location>
</feature>
<keyword evidence="1" id="KW-0472">Membrane</keyword>
<feature type="non-terminal residue" evidence="2">
    <location>
        <position position="1"/>
    </location>
</feature>
<protein>
    <recommendedName>
        <fullName evidence="4">G protein-coupled receptor</fullName>
    </recommendedName>
</protein>
<evidence type="ECO:0000313" key="2">
    <source>
        <dbReference type="EMBL" id="GMR61247.1"/>
    </source>
</evidence>
<feature type="transmembrane region" description="Helical" evidence="1">
    <location>
        <begin position="101"/>
        <end position="119"/>
    </location>
</feature>
<proteinExistence type="predicted"/>
<gene>
    <name evidence="2" type="ORF">PMAYCL1PPCAC_31442</name>
</gene>
<keyword evidence="3" id="KW-1185">Reference proteome</keyword>
<name>A0AAN5DEW3_9BILA</name>
<dbReference type="PANTHER" id="PTHR22941:SF26">
    <property type="entry name" value="SERPENTINE RECEPTOR, CLASS H"/>
    <property type="match status" value="1"/>
</dbReference>
<evidence type="ECO:0000256" key="1">
    <source>
        <dbReference type="SAM" id="Phobius"/>
    </source>
</evidence>
<feature type="transmembrane region" description="Helical" evidence="1">
    <location>
        <begin position="51"/>
        <end position="69"/>
    </location>
</feature>
<feature type="non-terminal residue" evidence="2">
    <location>
        <position position="157"/>
    </location>
</feature>
<dbReference type="PANTHER" id="PTHR22941">
    <property type="entry name" value="SERPENTINE RECEPTOR"/>
    <property type="match status" value="1"/>
</dbReference>
<organism evidence="2 3">
    <name type="scientific">Pristionchus mayeri</name>
    <dbReference type="NCBI Taxonomy" id="1317129"/>
    <lineage>
        <taxon>Eukaryota</taxon>
        <taxon>Metazoa</taxon>
        <taxon>Ecdysozoa</taxon>
        <taxon>Nematoda</taxon>
        <taxon>Chromadorea</taxon>
        <taxon>Rhabditida</taxon>
        <taxon>Rhabditina</taxon>
        <taxon>Diplogasteromorpha</taxon>
        <taxon>Diplogasteroidea</taxon>
        <taxon>Neodiplogasteridae</taxon>
        <taxon>Pristionchus</taxon>
    </lineage>
</organism>
<reference evidence="3" key="1">
    <citation type="submission" date="2022-10" db="EMBL/GenBank/DDBJ databases">
        <title>Genome assembly of Pristionchus species.</title>
        <authorList>
            <person name="Yoshida K."/>
            <person name="Sommer R.J."/>
        </authorList>
    </citation>
    <scope>NUCLEOTIDE SEQUENCE [LARGE SCALE GENOMIC DNA]</scope>
    <source>
        <strain evidence="3">RS5460</strain>
    </source>
</reference>
<evidence type="ECO:0000313" key="3">
    <source>
        <dbReference type="Proteomes" id="UP001328107"/>
    </source>
</evidence>
<comment type="caution">
    <text evidence="2">The sequence shown here is derived from an EMBL/GenBank/DDBJ whole genome shotgun (WGS) entry which is preliminary data.</text>
</comment>
<evidence type="ECO:0008006" key="4">
    <source>
        <dbReference type="Google" id="ProtNLM"/>
    </source>
</evidence>
<dbReference type="Pfam" id="PF10327">
    <property type="entry name" value="7TM_GPCR_Sri"/>
    <property type="match status" value="1"/>
</dbReference>
<dbReference type="AlphaFoldDB" id="A0AAN5DEW3"/>
<accession>A0AAN5DEW3</accession>
<dbReference type="InterPro" id="IPR053220">
    <property type="entry name" value="Nematode_rcpt-like_serp_H"/>
</dbReference>
<dbReference type="InterPro" id="IPR019429">
    <property type="entry name" value="7TM_GPCR_serpentine_rcpt_Sri"/>
</dbReference>
<keyword evidence="1" id="KW-0812">Transmembrane</keyword>